<name>A0A0M4D0Q6_9BACT</name>
<dbReference type="Gene3D" id="2.60.40.10">
    <property type="entry name" value="Immunoglobulins"/>
    <property type="match status" value="2"/>
</dbReference>
<dbReference type="InterPro" id="IPR036116">
    <property type="entry name" value="FN3_sf"/>
</dbReference>
<keyword evidence="4" id="KW-1185">Reference proteome</keyword>
<dbReference type="PROSITE" id="PS50853">
    <property type="entry name" value="FN3"/>
    <property type="match status" value="1"/>
</dbReference>
<feature type="domain" description="Fibronectin type-III" evidence="2">
    <location>
        <begin position="12"/>
        <end position="116"/>
    </location>
</feature>
<dbReference type="EMBL" id="CP010802">
    <property type="protein sequence ID" value="ALC16184.1"/>
    <property type="molecule type" value="Genomic_DNA"/>
</dbReference>
<organism evidence="3 4">
    <name type="scientific">Desulfuromonas soudanensis</name>
    <dbReference type="NCBI Taxonomy" id="1603606"/>
    <lineage>
        <taxon>Bacteria</taxon>
        <taxon>Pseudomonadati</taxon>
        <taxon>Thermodesulfobacteriota</taxon>
        <taxon>Desulfuromonadia</taxon>
        <taxon>Desulfuromonadales</taxon>
        <taxon>Desulfuromonadaceae</taxon>
        <taxon>Desulfuromonas</taxon>
    </lineage>
</organism>
<dbReference type="AlphaFoldDB" id="A0A0M4D0Q6"/>
<dbReference type="InterPro" id="IPR015919">
    <property type="entry name" value="Cadherin-like_sf"/>
</dbReference>
<proteinExistence type="predicted"/>
<dbReference type="STRING" id="1603606.DSOUD_1405"/>
<dbReference type="PATRIC" id="fig|1603606.3.peg.1533"/>
<dbReference type="OrthoDB" id="9803398at2"/>
<accession>A0A0M4D0Q6</accession>
<feature type="chain" id="PRO_5005791764" description="Fibronectin type-III domain-containing protein" evidence="1">
    <location>
        <begin position="25"/>
        <end position="509"/>
    </location>
</feature>
<dbReference type="SUPFAM" id="SSF49265">
    <property type="entry name" value="Fibronectin type III"/>
    <property type="match status" value="1"/>
</dbReference>
<dbReference type="Pfam" id="PF05345">
    <property type="entry name" value="He_PIG"/>
    <property type="match status" value="1"/>
</dbReference>
<reference evidence="3 4" key="1">
    <citation type="submission" date="2015-07" db="EMBL/GenBank/DDBJ databases">
        <title>Isolation and Genomic Characterization of a Novel Halophilic Metal-Reducing Deltaproteobacterium from the Deep Subsurface.</title>
        <authorList>
            <person name="Badalamenti J.P."/>
            <person name="Summers Z.M."/>
            <person name="Gralnick J.A."/>
            <person name="Bond D.R."/>
        </authorList>
    </citation>
    <scope>NUCLEOTIDE SEQUENCE [LARGE SCALE GENOMIC DNA]</scope>
    <source>
        <strain evidence="3 4">WTL</strain>
    </source>
</reference>
<dbReference type="KEGG" id="des:DSOUD_1405"/>
<dbReference type="Proteomes" id="UP000057158">
    <property type="component" value="Chromosome"/>
</dbReference>
<keyword evidence="1" id="KW-0732">Signal</keyword>
<dbReference type="GO" id="GO:0005509">
    <property type="term" value="F:calcium ion binding"/>
    <property type="evidence" value="ECO:0007669"/>
    <property type="project" value="InterPro"/>
</dbReference>
<dbReference type="CDD" id="cd00063">
    <property type="entry name" value="FN3"/>
    <property type="match status" value="1"/>
</dbReference>
<evidence type="ECO:0000256" key="1">
    <source>
        <dbReference type="SAM" id="SignalP"/>
    </source>
</evidence>
<evidence type="ECO:0000259" key="2">
    <source>
        <dbReference type="PROSITE" id="PS50853"/>
    </source>
</evidence>
<dbReference type="InterPro" id="IPR013783">
    <property type="entry name" value="Ig-like_fold"/>
</dbReference>
<dbReference type="InterPro" id="IPR003961">
    <property type="entry name" value="FN3_dom"/>
</dbReference>
<feature type="signal peptide" evidence="1">
    <location>
        <begin position="1"/>
        <end position="24"/>
    </location>
</feature>
<dbReference type="SUPFAM" id="SSF49313">
    <property type="entry name" value="Cadherin-like"/>
    <property type="match status" value="1"/>
</dbReference>
<dbReference type="GO" id="GO:0016020">
    <property type="term" value="C:membrane"/>
    <property type="evidence" value="ECO:0007669"/>
    <property type="project" value="InterPro"/>
</dbReference>
<evidence type="ECO:0000313" key="3">
    <source>
        <dbReference type="EMBL" id="ALC16184.1"/>
    </source>
</evidence>
<sequence>MRRWLRNFAGAAVFVLVLAGVSQAKTVTLAWDESPETTVVGYRIYYQAGSSVAPLSGTGAVEGASPVDVGLQLSATLSGLADAQTHYFAVTAYDAAGNESPYSNQVSSPPVPVNRPPVLAAIGSRSVAEGETLTFTVTAGDPDGNPLSYNTGTLPAGAAFNSGTGVFTWTPVRGQAGSYTLVFAVSDGWTADGEVVTVDVSPAVVDVPYGLSLSPDDIGLPGIERGDGGSDGDNLVNGLPKGDLDFVFGVILRDNPNNLPLTPRLYLNGHGYDMVLTSGDVGTGALYTFTTRLGPLAPCRYHFEVRDQQGNLLWSIPESGDLNGPRIELLNGANFVGIPKDIAAARLGSVAALGTASSYRWILDGEGQVVYAPVDNGAFVTPGEGYVVYRGTASTLPELAEYGEVPGPTASLPLHGGWNIIANPYLGHQTLSQVRLRQEGGATVGWEEAVSLNWVFNALYQYVGQDWGNTYLDESLTPATDPILIPGIGYLVYVNPLAAVIAIEIPRLL</sequence>
<gene>
    <name evidence="3" type="ORF">DSOUD_1405</name>
</gene>
<protein>
    <recommendedName>
        <fullName evidence="2">Fibronectin type-III domain-containing protein</fullName>
    </recommendedName>
</protein>
<dbReference type="RefSeq" id="WP_157671782.1">
    <property type="nucleotide sequence ID" value="NZ_CP010802.1"/>
</dbReference>
<evidence type="ECO:0000313" key="4">
    <source>
        <dbReference type="Proteomes" id="UP000057158"/>
    </source>
</evidence>